<feature type="compositionally biased region" description="Basic and acidic residues" evidence="1">
    <location>
        <begin position="1"/>
        <end position="13"/>
    </location>
</feature>
<sequence>MGRRAEQRKDDPSKTAAKSKGAKRRKTMYSALMVLFVGWAGMTLYHQHDNIQSTSRTLAQKQSEQKAVQTSLNELNLEVERLQDPEYIGQIARKKFGLYPPNEVPIIQPQE</sequence>
<dbReference type="AlphaFoldDB" id="A0A848MAQ8"/>
<evidence type="ECO:0000313" key="4">
    <source>
        <dbReference type="Proteomes" id="UP000565468"/>
    </source>
</evidence>
<reference evidence="3 4" key="1">
    <citation type="submission" date="2020-04" db="EMBL/GenBank/DDBJ databases">
        <title>Paenibacillus algicola sp. nov., a novel marine bacterium producing alginate lyase.</title>
        <authorList>
            <person name="Huang H."/>
        </authorList>
    </citation>
    <scope>NUCLEOTIDE SEQUENCE [LARGE SCALE GENOMIC DNA]</scope>
    <source>
        <strain evidence="3 4">L7-75</strain>
    </source>
</reference>
<evidence type="ECO:0000256" key="2">
    <source>
        <dbReference type="SAM" id="Phobius"/>
    </source>
</evidence>
<protein>
    <submittedName>
        <fullName evidence="3">Septum formation initiator family protein</fullName>
    </submittedName>
</protein>
<proteinExistence type="predicted"/>
<evidence type="ECO:0000313" key="3">
    <source>
        <dbReference type="EMBL" id="NMO97755.1"/>
    </source>
</evidence>
<keyword evidence="4" id="KW-1185">Reference proteome</keyword>
<evidence type="ECO:0000256" key="1">
    <source>
        <dbReference type="SAM" id="MobiDB-lite"/>
    </source>
</evidence>
<feature type="transmembrane region" description="Helical" evidence="2">
    <location>
        <begin position="28"/>
        <end position="46"/>
    </location>
</feature>
<dbReference type="Pfam" id="PF04977">
    <property type="entry name" value="DivIC"/>
    <property type="match status" value="1"/>
</dbReference>
<dbReference type="RefSeq" id="WP_169506529.1">
    <property type="nucleotide sequence ID" value="NZ_JABBPN010000022.1"/>
</dbReference>
<comment type="caution">
    <text evidence="3">The sequence shown here is derived from an EMBL/GenBank/DDBJ whole genome shotgun (WGS) entry which is preliminary data.</text>
</comment>
<dbReference type="EMBL" id="JABBPN010000022">
    <property type="protein sequence ID" value="NMO97755.1"/>
    <property type="molecule type" value="Genomic_DNA"/>
</dbReference>
<keyword evidence="2" id="KW-1133">Transmembrane helix</keyword>
<dbReference type="Proteomes" id="UP000565468">
    <property type="component" value="Unassembled WGS sequence"/>
</dbReference>
<accession>A0A848MAQ8</accession>
<name>A0A848MAQ8_PAELE</name>
<dbReference type="InterPro" id="IPR007060">
    <property type="entry name" value="FtsL/DivIC"/>
</dbReference>
<keyword evidence="2" id="KW-0472">Membrane</keyword>
<keyword evidence="2" id="KW-0812">Transmembrane</keyword>
<gene>
    <name evidence="3" type="ORF">HII30_18495</name>
</gene>
<organism evidence="3 4">
    <name type="scientific">Paenibacillus lemnae</name>
    <dbReference type="NCBI Taxonomy" id="1330551"/>
    <lineage>
        <taxon>Bacteria</taxon>
        <taxon>Bacillati</taxon>
        <taxon>Bacillota</taxon>
        <taxon>Bacilli</taxon>
        <taxon>Bacillales</taxon>
        <taxon>Paenibacillaceae</taxon>
        <taxon>Paenibacillus</taxon>
    </lineage>
</organism>
<feature type="region of interest" description="Disordered" evidence="1">
    <location>
        <begin position="1"/>
        <end position="24"/>
    </location>
</feature>